<dbReference type="EMBL" id="JQ970425">
    <property type="protein sequence ID" value="AFK75954.1"/>
    <property type="molecule type" value="Genomic_DNA"/>
</dbReference>
<accession>I6QB18</accession>
<feature type="transmembrane region" description="Helical" evidence="1">
    <location>
        <begin position="51"/>
        <end position="72"/>
    </location>
</feature>
<dbReference type="AlphaFoldDB" id="I6QB18"/>
<keyword evidence="1" id="KW-0812">Transmembrane</keyword>
<feature type="transmembrane region" description="Helical" evidence="1">
    <location>
        <begin position="123"/>
        <end position="148"/>
    </location>
</feature>
<feature type="transmembrane region" description="Helical" evidence="1">
    <location>
        <begin position="24"/>
        <end position="45"/>
    </location>
</feature>
<evidence type="ECO:0000256" key="1">
    <source>
        <dbReference type="SAM" id="Phobius"/>
    </source>
</evidence>
<proteinExistence type="predicted"/>
<keyword evidence="1" id="KW-1133">Transmembrane helix</keyword>
<feature type="transmembrane region" description="Helical" evidence="1">
    <location>
        <begin position="84"/>
        <end position="103"/>
    </location>
</feature>
<keyword evidence="2" id="KW-0496">Mitochondrion</keyword>
<keyword evidence="1" id="KW-0472">Membrane</keyword>
<name>I6QB18_PERVI</name>
<gene>
    <name evidence="2" type="primary">nad6</name>
</gene>
<reference evidence="2" key="1">
    <citation type="journal article" date="2012" name="Mitochondrial DNA">
        <title>Complete mitochondrial genome of the Asian green mussel Perna viridis (Bivalvia, Mytilidae).</title>
        <authorList>
            <person name="Li X."/>
            <person name="Wu X."/>
            <person name="Yu Z."/>
        </authorList>
    </citation>
    <scope>NUCLEOTIDE SEQUENCE</scope>
</reference>
<protein>
    <submittedName>
        <fullName evidence="2">NADH dehydrogenase subunit 6</fullName>
    </submittedName>
</protein>
<geneLocation type="mitochondrion" evidence="2"/>
<evidence type="ECO:0000313" key="2">
    <source>
        <dbReference type="EMBL" id="AFK75954.1"/>
    </source>
</evidence>
<organism evidence="2">
    <name type="scientific">Perna viridis</name>
    <name type="common">Asian green mussel</name>
    <name type="synonym">Mytilus viridis</name>
    <dbReference type="NCBI Taxonomy" id="73031"/>
    <lineage>
        <taxon>Eukaryota</taxon>
        <taxon>Metazoa</taxon>
        <taxon>Spiralia</taxon>
        <taxon>Lophotrochozoa</taxon>
        <taxon>Mollusca</taxon>
        <taxon>Bivalvia</taxon>
        <taxon>Autobranchia</taxon>
        <taxon>Pteriomorphia</taxon>
        <taxon>Mytilida</taxon>
        <taxon>Mytiloidea</taxon>
        <taxon>Mytilidae</taxon>
        <taxon>Mytilinae</taxon>
        <taxon>Perna</taxon>
    </lineage>
</organism>
<sequence>MEFIYLHLVVVSLCWSVVFVSQPYLLGLVLLISSMLVCLIIGVNISSFLGFLLFMSYVGGLMVLFVYVLSVFPNEMYNFKTKTFFMSLSFMGVLVVLVGMLPVKSGFLRGHVAQELQFHFMSFSHYWDVFVFMALFLLFIMLCVSYLVMKKRVPLRSI</sequence>